<gene>
    <name evidence="2" type="ORF">CEUTPL_LOCUS969</name>
</gene>
<reference evidence="2" key="1">
    <citation type="submission" date="2022-01" db="EMBL/GenBank/DDBJ databases">
        <authorList>
            <person name="King R."/>
        </authorList>
    </citation>
    <scope>NUCLEOTIDE SEQUENCE</scope>
</reference>
<evidence type="ECO:0000256" key="1">
    <source>
        <dbReference type="SAM" id="Phobius"/>
    </source>
</evidence>
<accession>A0A9N9M9M4</accession>
<dbReference type="EMBL" id="OU892277">
    <property type="protein sequence ID" value="CAG9760233.1"/>
    <property type="molecule type" value="Genomic_DNA"/>
</dbReference>
<name>A0A9N9M9M4_9CUCU</name>
<keyword evidence="1" id="KW-0472">Membrane</keyword>
<organism evidence="2 3">
    <name type="scientific">Ceutorhynchus assimilis</name>
    <name type="common">cabbage seed weevil</name>
    <dbReference type="NCBI Taxonomy" id="467358"/>
    <lineage>
        <taxon>Eukaryota</taxon>
        <taxon>Metazoa</taxon>
        <taxon>Ecdysozoa</taxon>
        <taxon>Arthropoda</taxon>
        <taxon>Hexapoda</taxon>
        <taxon>Insecta</taxon>
        <taxon>Pterygota</taxon>
        <taxon>Neoptera</taxon>
        <taxon>Endopterygota</taxon>
        <taxon>Coleoptera</taxon>
        <taxon>Polyphaga</taxon>
        <taxon>Cucujiformia</taxon>
        <taxon>Curculionidae</taxon>
        <taxon>Ceutorhynchinae</taxon>
        <taxon>Ceutorhynchus</taxon>
    </lineage>
</organism>
<evidence type="ECO:0000313" key="3">
    <source>
        <dbReference type="Proteomes" id="UP001152799"/>
    </source>
</evidence>
<dbReference type="OrthoDB" id="8048189at2759"/>
<keyword evidence="3" id="KW-1185">Reference proteome</keyword>
<dbReference type="Proteomes" id="UP001152799">
    <property type="component" value="Chromosome 1"/>
</dbReference>
<evidence type="ECO:0000313" key="2">
    <source>
        <dbReference type="EMBL" id="CAG9760233.1"/>
    </source>
</evidence>
<feature type="transmembrane region" description="Helical" evidence="1">
    <location>
        <begin position="81"/>
        <end position="103"/>
    </location>
</feature>
<sequence>MADLLQGLKDAVANERGSGSDEDPAAAIGKLLKALNDMPGLTEEDKAELVKGLSQGGLGGLGGLGGKPPIGAAISNPWLEFATLFGLISFIILLLGFIGYKLYNNMVQRERTKEMKKMRKTQKKRKMY</sequence>
<protein>
    <submittedName>
        <fullName evidence="2">Uncharacterized protein</fullName>
    </submittedName>
</protein>
<dbReference type="AlphaFoldDB" id="A0A9N9M9M4"/>
<proteinExistence type="predicted"/>
<keyword evidence="1" id="KW-0812">Transmembrane</keyword>
<keyword evidence="1" id="KW-1133">Transmembrane helix</keyword>